<evidence type="ECO:0000256" key="4">
    <source>
        <dbReference type="ARBA" id="ARBA00022692"/>
    </source>
</evidence>
<dbReference type="GO" id="GO:0005886">
    <property type="term" value="C:plasma membrane"/>
    <property type="evidence" value="ECO:0007669"/>
    <property type="project" value="TreeGrafter"/>
</dbReference>
<dbReference type="Gene3D" id="1.20.1730.10">
    <property type="entry name" value="Sodium/glucose cotransporter"/>
    <property type="match status" value="1"/>
</dbReference>
<keyword evidence="3" id="KW-0813">Transport</keyword>
<organism evidence="9 10">
    <name type="scientific">Elasticomyces elasticus</name>
    <dbReference type="NCBI Taxonomy" id="574655"/>
    <lineage>
        <taxon>Eukaryota</taxon>
        <taxon>Fungi</taxon>
        <taxon>Dikarya</taxon>
        <taxon>Ascomycota</taxon>
        <taxon>Pezizomycotina</taxon>
        <taxon>Dothideomycetes</taxon>
        <taxon>Dothideomycetidae</taxon>
        <taxon>Mycosphaerellales</taxon>
        <taxon>Teratosphaeriaceae</taxon>
        <taxon>Elasticomyces</taxon>
    </lineage>
</organism>
<dbReference type="EMBL" id="JAVRQU010000005">
    <property type="protein sequence ID" value="KAK5702765.1"/>
    <property type="molecule type" value="Genomic_DNA"/>
</dbReference>
<feature type="transmembrane region" description="Helical" evidence="8">
    <location>
        <begin position="12"/>
        <end position="34"/>
    </location>
</feature>
<dbReference type="PANTHER" id="PTHR46154">
    <property type="match status" value="1"/>
</dbReference>
<dbReference type="PANTHER" id="PTHR46154:SF4">
    <property type="entry name" value="UREA ACTIVE TRANSPORTER"/>
    <property type="match status" value="1"/>
</dbReference>
<evidence type="ECO:0008006" key="11">
    <source>
        <dbReference type="Google" id="ProtNLM"/>
    </source>
</evidence>
<keyword evidence="5 8" id="KW-1133">Transmembrane helix</keyword>
<dbReference type="PROSITE" id="PS50283">
    <property type="entry name" value="NA_SOLUT_SYMP_3"/>
    <property type="match status" value="1"/>
</dbReference>
<evidence type="ECO:0000256" key="8">
    <source>
        <dbReference type="SAM" id="Phobius"/>
    </source>
</evidence>
<dbReference type="InterPro" id="IPR038377">
    <property type="entry name" value="Na/Glc_symporter_sf"/>
</dbReference>
<evidence type="ECO:0000256" key="6">
    <source>
        <dbReference type="ARBA" id="ARBA00023136"/>
    </source>
</evidence>
<keyword evidence="4 8" id="KW-0812">Transmembrane</keyword>
<feature type="transmembrane region" description="Helical" evidence="8">
    <location>
        <begin position="354"/>
        <end position="373"/>
    </location>
</feature>
<feature type="transmembrane region" description="Helical" evidence="8">
    <location>
        <begin position="215"/>
        <end position="233"/>
    </location>
</feature>
<feature type="transmembrane region" description="Helical" evidence="8">
    <location>
        <begin position="307"/>
        <end position="334"/>
    </location>
</feature>
<keyword evidence="6 8" id="KW-0472">Membrane</keyword>
<evidence type="ECO:0000313" key="10">
    <source>
        <dbReference type="Proteomes" id="UP001310594"/>
    </source>
</evidence>
<evidence type="ECO:0000256" key="1">
    <source>
        <dbReference type="ARBA" id="ARBA00004141"/>
    </source>
</evidence>
<feature type="transmembrane region" description="Helical" evidence="8">
    <location>
        <begin position="179"/>
        <end position="203"/>
    </location>
</feature>
<evidence type="ECO:0000256" key="3">
    <source>
        <dbReference type="ARBA" id="ARBA00022448"/>
    </source>
</evidence>
<feature type="transmembrane region" description="Helical" evidence="8">
    <location>
        <begin position="154"/>
        <end position="173"/>
    </location>
</feature>
<dbReference type="AlphaFoldDB" id="A0AAN7WEH9"/>
<evidence type="ECO:0000256" key="2">
    <source>
        <dbReference type="ARBA" id="ARBA00006434"/>
    </source>
</evidence>
<dbReference type="Pfam" id="PF00474">
    <property type="entry name" value="SSF"/>
    <property type="match status" value="1"/>
</dbReference>
<proteinExistence type="inferred from homology"/>
<evidence type="ECO:0000313" key="9">
    <source>
        <dbReference type="EMBL" id="KAK5702765.1"/>
    </source>
</evidence>
<comment type="similarity">
    <text evidence="2 7">Belongs to the sodium:solute symporter (SSF) (TC 2.A.21) family.</text>
</comment>
<feature type="transmembrane region" description="Helical" evidence="8">
    <location>
        <begin position="87"/>
        <end position="106"/>
    </location>
</feature>
<reference evidence="9" key="1">
    <citation type="submission" date="2023-08" db="EMBL/GenBank/DDBJ databases">
        <title>Black Yeasts Isolated from many extreme environments.</title>
        <authorList>
            <person name="Coleine C."/>
            <person name="Stajich J.E."/>
            <person name="Selbmann L."/>
        </authorList>
    </citation>
    <scope>NUCLEOTIDE SEQUENCE</scope>
    <source>
        <strain evidence="9">CCFEE 5810</strain>
    </source>
</reference>
<gene>
    <name evidence="9" type="ORF">LTR97_003711</name>
</gene>
<dbReference type="Proteomes" id="UP001310594">
    <property type="component" value="Unassembled WGS sequence"/>
</dbReference>
<dbReference type="InterPro" id="IPR031155">
    <property type="entry name" value="DUR"/>
</dbReference>
<comment type="caution">
    <text evidence="9">The sequence shown here is derived from an EMBL/GenBank/DDBJ whole genome shotgun (WGS) entry which is preliminary data.</text>
</comment>
<accession>A0AAN7WEH9</accession>
<sequence>MPDAILSQGAGYGILIGFGALFALAMWWLSVQLARFRNEVQGSEMFMTAKHSVKTGLVASAVVSSWTIAATLLTSSTWCYQYGVSGAYFYGAGATVQIFIFAVAAIELKRRAPAAHTFLELARIRYGEKIDACDVVSKKSANLNPTFQGTAGHIVFIVYSTIYAIINCVNILVGGSAVFTALTGMSVIAGVWLLPVGVVIYTLTGGIKATILTDYSHTVIIYAMVLAGLFIVYTNSSLLGSPDIVYDRLRAAAKIAPVVGNEGGEYLTMASQDGVLLGVVFWCAVFGTTIDVQLFQKAITADPASTLPGYMIGGLSWFSIPFCLATTFGLAARAMQGMPEMHTITATDISQGLAMPYAAQALMGTGGAVFVLLM</sequence>
<evidence type="ECO:0000256" key="7">
    <source>
        <dbReference type="RuleBase" id="RU362091"/>
    </source>
</evidence>
<dbReference type="CDD" id="cd11476">
    <property type="entry name" value="SLC5sbd_DUR3"/>
    <property type="match status" value="1"/>
</dbReference>
<evidence type="ECO:0000256" key="5">
    <source>
        <dbReference type="ARBA" id="ARBA00022989"/>
    </source>
</evidence>
<protein>
    <recommendedName>
        <fullName evidence="11">Urea active transporter</fullName>
    </recommendedName>
</protein>
<dbReference type="InterPro" id="IPR001734">
    <property type="entry name" value="Na/solute_symporter"/>
</dbReference>
<comment type="subcellular location">
    <subcellularLocation>
        <location evidence="1">Membrane</location>
        <topology evidence="1">Multi-pass membrane protein</topology>
    </subcellularLocation>
</comment>
<feature type="transmembrane region" description="Helical" evidence="8">
    <location>
        <begin position="55"/>
        <end position="75"/>
    </location>
</feature>
<dbReference type="GO" id="GO:0015204">
    <property type="term" value="F:urea transmembrane transporter activity"/>
    <property type="evidence" value="ECO:0007669"/>
    <property type="project" value="InterPro"/>
</dbReference>
<feature type="transmembrane region" description="Helical" evidence="8">
    <location>
        <begin position="275"/>
        <end position="295"/>
    </location>
</feature>
<name>A0AAN7WEH9_9PEZI</name>